<evidence type="ECO:0000313" key="2">
    <source>
        <dbReference type="EMBL" id="POI21814.1"/>
    </source>
</evidence>
<dbReference type="EMBL" id="PPHD01064737">
    <property type="protein sequence ID" value="POI21814.1"/>
    <property type="molecule type" value="Genomic_DNA"/>
</dbReference>
<feature type="compositionally biased region" description="Basic and acidic residues" evidence="1">
    <location>
        <begin position="33"/>
        <end position="42"/>
    </location>
</feature>
<dbReference type="Proteomes" id="UP000237246">
    <property type="component" value="Unassembled WGS sequence"/>
</dbReference>
<evidence type="ECO:0000256" key="1">
    <source>
        <dbReference type="SAM" id="MobiDB-lite"/>
    </source>
</evidence>
<evidence type="ECO:0000313" key="3">
    <source>
        <dbReference type="Proteomes" id="UP000237246"/>
    </source>
</evidence>
<dbReference type="AlphaFoldDB" id="A0A2P4SCG1"/>
<protein>
    <submittedName>
        <fullName evidence="2">Uncharacterized protein</fullName>
    </submittedName>
</protein>
<gene>
    <name evidence="2" type="ORF">CIB84_014439</name>
</gene>
<keyword evidence="3" id="KW-1185">Reference proteome</keyword>
<feature type="region of interest" description="Disordered" evidence="1">
    <location>
        <begin position="1"/>
        <end position="109"/>
    </location>
</feature>
<comment type="caution">
    <text evidence="2">The sequence shown here is derived from an EMBL/GenBank/DDBJ whole genome shotgun (WGS) entry which is preliminary data.</text>
</comment>
<sequence length="109" mass="11398">MGRWKSGSESNPIARGDGEPPHAALPPRSGHLLRGDTCRDLRAAGGGSAHRLPPTLPRLAAPRPHLIDLLQPPVLGGAPQTPSARPPRSRHRAEPPRPPPPSLSRGGPG</sequence>
<reference evidence="2 3" key="1">
    <citation type="submission" date="2018-01" db="EMBL/GenBank/DDBJ databases">
        <title>Comparison of the Chinese Bamboo Partridge and Red Junglefowl genome sequences highlights the importance of demography in genome evolution.</title>
        <authorList>
            <person name="Tiley G.P."/>
            <person name="Kimball R.T."/>
            <person name="Braun E.L."/>
            <person name="Burleigh J.G."/>
        </authorList>
    </citation>
    <scope>NUCLEOTIDE SEQUENCE [LARGE SCALE GENOMIC DNA]</scope>
    <source>
        <strain evidence="2">RTK389</strain>
        <tissue evidence="2">Blood</tissue>
    </source>
</reference>
<accession>A0A2P4SCG1</accession>
<organism evidence="2 3">
    <name type="scientific">Bambusicola thoracicus</name>
    <name type="common">Chinese bamboo-partridge</name>
    <name type="synonym">Perdix thoracica</name>
    <dbReference type="NCBI Taxonomy" id="9083"/>
    <lineage>
        <taxon>Eukaryota</taxon>
        <taxon>Metazoa</taxon>
        <taxon>Chordata</taxon>
        <taxon>Craniata</taxon>
        <taxon>Vertebrata</taxon>
        <taxon>Euteleostomi</taxon>
        <taxon>Archelosauria</taxon>
        <taxon>Archosauria</taxon>
        <taxon>Dinosauria</taxon>
        <taxon>Saurischia</taxon>
        <taxon>Theropoda</taxon>
        <taxon>Coelurosauria</taxon>
        <taxon>Aves</taxon>
        <taxon>Neognathae</taxon>
        <taxon>Galloanserae</taxon>
        <taxon>Galliformes</taxon>
        <taxon>Phasianidae</taxon>
        <taxon>Perdicinae</taxon>
        <taxon>Bambusicola</taxon>
    </lineage>
</organism>
<feature type="compositionally biased region" description="Low complexity" evidence="1">
    <location>
        <begin position="49"/>
        <end position="64"/>
    </location>
</feature>
<name>A0A2P4SCG1_BAMTH</name>
<proteinExistence type="predicted"/>